<name>B6ILG6_CAEBR</name>
<dbReference type="KEGG" id="cbr:CBG_26022"/>
<evidence type="ECO:0000313" key="1">
    <source>
        <dbReference type="EMBL" id="CAS00746.1"/>
    </source>
</evidence>
<dbReference type="EMBL" id="HE601013">
    <property type="protein sequence ID" value="CAS00746.1"/>
    <property type="molecule type" value="Genomic_DNA"/>
</dbReference>
<sequence>MNDSNRSSTISLHMIEDDTMIGKDISETNI</sequence>
<reference evidence="1 2" key="2">
    <citation type="journal article" date="2011" name="PLoS Genet.">
        <title>Caenorhabditis briggsae recombinant inbred line genotypes reveal inter-strain incompatibility and the evolution of recombination.</title>
        <authorList>
            <person name="Ross J.A."/>
            <person name="Koboldt D.C."/>
            <person name="Staisch J.E."/>
            <person name="Chamberlin H.M."/>
            <person name="Gupta B.P."/>
            <person name="Miller R.D."/>
            <person name="Baird S.E."/>
            <person name="Haag E.S."/>
        </authorList>
    </citation>
    <scope>NUCLEOTIDE SEQUENCE [LARGE SCALE GENOMIC DNA]</scope>
    <source>
        <strain evidence="1 2">AF16</strain>
    </source>
</reference>
<dbReference type="AlphaFoldDB" id="B6ILG6"/>
<reference evidence="1 2" key="1">
    <citation type="journal article" date="2003" name="PLoS Biol.">
        <title>The genome sequence of Caenorhabditis briggsae: a platform for comparative genomics.</title>
        <authorList>
            <person name="Stein L.D."/>
            <person name="Bao Z."/>
            <person name="Blasiar D."/>
            <person name="Blumenthal T."/>
            <person name="Brent M.R."/>
            <person name="Chen N."/>
            <person name="Chinwalla A."/>
            <person name="Clarke L."/>
            <person name="Clee C."/>
            <person name="Coghlan A."/>
            <person name="Coulson A."/>
            <person name="D'Eustachio P."/>
            <person name="Fitch D.H."/>
            <person name="Fulton L.A."/>
            <person name="Fulton R.E."/>
            <person name="Griffiths-Jones S."/>
            <person name="Harris T.W."/>
            <person name="Hillier L.W."/>
            <person name="Kamath R."/>
            <person name="Kuwabara P.E."/>
            <person name="Mardis E.R."/>
            <person name="Marra M.A."/>
            <person name="Miner T.L."/>
            <person name="Minx P."/>
            <person name="Mullikin J.C."/>
            <person name="Plumb R.W."/>
            <person name="Rogers J."/>
            <person name="Schein J.E."/>
            <person name="Sohrmann M."/>
            <person name="Spieth J."/>
            <person name="Stajich J.E."/>
            <person name="Wei C."/>
            <person name="Willey D."/>
            <person name="Wilson R.K."/>
            <person name="Durbin R."/>
            <person name="Waterston R.H."/>
        </authorList>
    </citation>
    <scope>NUCLEOTIDE SEQUENCE [LARGE SCALE GENOMIC DNA]</scope>
    <source>
        <strain evidence="1 2">AF16</strain>
    </source>
</reference>
<dbReference type="Proteomes" id="UP000008549">
    <property type="component" value="Unassembled WGS sequence"/>
</dbReference>
<dbReference type="WormBase" id="CBG26022">
    <property type="protein sequence ID" value="CBP39426"/>
    <property type="gene ID" value="WBGene00087436"/>
</dbReference>
<proteinExistence type="predicted"/>
<keyword evidence="2" id="KW-1185">Reference proteome</keyword>
<dbReference type="HOGENOM" id="CLU_3406694_0_0_1"/>
<dbReference type="InParanoid" id="B6ILG6"/>
<dbReference type="CTD" id="68917504"/>
<dbReference type="RefSeq" id="XP_045100304.1">
    <property type="nucleotide sequence ID" value="XM_045244440.1"/>
</dbReference>
<dbReference type="GeneID" id="68917504"/>
<protein>
    <submittedName>
        <fullName evidence="1">Protein CBG26022</fullName>
    </submittedName>
</protein>
<evidence type="ECO:0000313" key="2">
    <source>
        <dbReference type="Proteomes" id="UP000008549"/>
    </source>
</evidence>
<evidence type="ECO:0000313" key="3">
    <source>
        <dbReference type="WormBase" id="CBG26022"/>
    </source>
</evidence>
<gene>
    <name evidence="1 3" type="ORF">CBG26022</name>
    <name evidence="1" type="ORF">CBG_26022</name>
</gene>
<accession>B6ILG6</accession>
<organism evidence="1 2">
    <name type="scientific">Caenorhabditis briggsae</name>
    <dbReference type="NCBI Taxonomy" id="6238"/>
    <lineage>
        <taxon>Eukaryota</taxon>
        <taxon>Metazoa</taxon>
        <taxon>Ecdysozoa</taxon>
        <taxon>Nematoda</taxon>
        <taxon>Chromadorea</taxon>
        <taxon>Rhabditida</taxon>
        <taxon>Rhabditina</taxon>
        <taxon>Rhabditomorpha</taxon>
        <taxon>Rhabditoidea</taxon>
        <taxon>Rhabditidae</taxon>
        <taxon>Peloderinae</taxon>
        <taxon>Caenorhabditis</taxon>
    </lineage>
</organism>